<evidence type="ECO:0000313" key="11">
    <source>
        <dbReference type="EMBL" id="MBZ4038724.1"/>
    </source>
</evidence>
<comment type="cofactor">
    <cofactor evidence="8">
        <name>Mg(2+)</name>
        <dbReference type="ChEBI" id="CHEBI:18420"/>
    </cofactor>
</comment>
<keyword evidence="8" id="KW-0819">tRNA processing</keyword>
<dbReference type="SUPFAM" id="SSF54768">
    <property type="entry name" value="dsRNA-binding domain-like"/>
    <property type="match status" value="1"/>
</dbReference>
<dbReference type="InterPro" id="IPR000999">
    <property type="entry name" value="RNase_III_dom"/>
</dbReference>
<comment type="similarity">
    <text evidence="2">Belongs to the ribonuclease III family.</text>
</comment>
<comment type="caution">
    <text evidence="11">The sequence shown here is derived from an EMBL/GenBank/DDBJ whole genome shotgun (WGS) entry which is preliminary data.</text>
</comment>
<name>A0ABS7T4C5_9GAMM</name>
<comment type="function">
    <text evidence="8">Digests double-stranded RNA. Involved in the processing of primary rRNA transcript to yield the immediate precursors to the large and small rRNAs (23S and 16S). Processes some mRNAs, and tRNAs when they are encoded in the rRNA operon. Processes pre-crRNA and tracrRNA of type II CRISPR loci if present in the organism.</text>
</comment>
<dbReference type="NCBIfam" id="TIGR02191">
    <property type="entry name" value="RNaseIII"/>
    <property type="match status" value="1"/>
</dbReference>
<dbReference type="EMBL" id="JAINZW010000002">
    <property type="protein sequence ID" value="MBZ4038724.1"/>
    <property type="molecule type" value="Genomic_DNA"/>
</dbReference>
<dbReference type="PROSITE" id="PS00517">
    <property type="entry name" value="RNASE_3_1"/>
    <property type="match status" value="1"/>
</dbReference>
<evidence type="ECO:0000256" key="4">
    <source>
        <dbReference type="ARBA" id="ARBA00022722"/>
    </source>
</evidence>
<dbReference type="HAMAP" id="MF_00104">
    <property type="entry name" value="RNase_III"/>
    <property type="match status" value="1"/>
</dbReference>
<proteinExistence type="inferred from homology"/>
<dbReference type="InterPro" id="IPR014720">
    <property type="entry name" value="dsRBD_dom"/>
</dbReference>
<dbReference type="EC" id="3.1.26.3" evidence="8"/>
<evidence type="ECO:0000256" key="7">
    <source>
        <dbReference type="ARBA" id="ARBA00022884"/>
    </source>
</evidence>
<keyword evidence="8" id="KW-0460">Magnesium</keyword>
<keyword evidence="8" id="KW-0698">rRNA processing</keyword>
<dbReference type="InterPro" id="IPR036389">
    <property type="entry name" value="RNase_III_sf"/>
</dbReference>
<feature type="binding site" evidence="8">
    <location>
        <position position="108"/>
    </location>
    <ligand>
        <name>Mg(2+)</name>
        <dbReference type="ChEBI" id="CHEBI:18420"/>
    </ligand>
</feature>
<feature type="binding site" evidence="8">
    <location>
        <position position="105"/>
    </location>
    <ligand>
        <name>Mg(2+)</name>
        <dbReference type="ChEBI" id="CHEBI:18420"/>
    </ligand>
</feature>
<dbReference type="Proteomes" id="UP001430954">
    <property type="component" value="Unassembled WGS sequence"/>
</dbReference>
<dbReference type="CDD" id="cd00593">
    <property type="entry name" value="RIBOc"/>
    <property type="match status" value="1"/>
</dbReference>
<evidence type="ECO:0000259" key="10">
    <source>
        <dbReference type="PROSITE" id="PS50142"/>
    </source>
</evidence>
<keyword evidence="8" id="KW-0963">Cytoplasm</keyword>
<keyword evidence="7 8" id="KW-0694">RNA-binding</keyword>
<evidence type="ECO:0000313" key="12">
    <source>
        <dbReference type="Proteomes" id="UP001430954"/>
    </source>
</evidence>
<evidence type="ECO:0000259" key="9">
    <source>
        <dbReference type="PROSITE" id="PS50137"/>
    </source>
</evidence>
<keyword evidence="12" id="KW-1185">Reference proteome</keyword>
<feature type="domain" description="RNase III" evidence="10">
    <location>
        <begin position="1"/>
        <end position="119"/>
    </location>
</feature>
<dbReference type="RefSeq" id="WP_223674935.1">
    <property type="nucleotide sequence ID" value="NZ_JAINZW010000002.1"/>
</dbReference>
<protein>
    <recommendedName>
        <fullName evidence="8">Ribonuclease 3</fullName>
        <ecNumber evidence="8">3.1.26.3</ecNumber>
    </recommendedName>
    <alternativeName>
        <fullName evidence="8">Ribonuclease III</fullName>
        <shortName evidence="8">RNase III</shortName>
    </alternativeName>
</protein>
<dbReference type="Pfam" id="PF14622">
    <property type="entry name" value="Ribonucleas_3_3"/>
    <property type="match status" value="1"/>
</dbReference>
<feature type="active site" evidence="8">
    <location>
        <position position="108"/>
    </location>
</feature>
<reference evidence="11 12" key="1">
    <citation type="submission" date="2021-09" db="EMBL/GenBank/DDBJ databases">
        <title>Lysobacter sp. 13A isolated from the river sediment.</title>
        <authorList>
            <person name="Liu H."/>
            <person name="Li S."/>
            <person name="Mao S."/>
        </authorList>
    </citation>
    <scope>NUCLEOTIDE SEQUENCE [LARGE SCALE GENOMIC DNA]</scope>
    <source>
        <strain evidence="11 12">13A</strain>
    </source>
</reference>
<evidence type="ECO:0000256" key="3">
    <source>
        <dbReference type="ARBA" id="ARBA00022664"/>
    </source>
</evidence>
<keyword evidence="3 8" id="KW-0507">mRNA processing</keyword>
<evidence type="ECO:0000256" key="1">
    <source>
        <dbReference type="ARBA" id="ARBA00000109"/>
    </source>
</evidence>
<dbReference type="Gene3D" id="3.30.160.20">
    <property type="match status" value="1"/>
</dbReference>
<keyword evidence="8" id="KW-0699">rRNA-binding</keyword>
<dbReference type="Pfam" id="PF00035">
    <property type="entry name" value="dsrm"/>
    <property type="match status" value="1"/>
</dbReference>
<keyword evidence="6 8" id="KW-0378">Hydrolase</keyword>
<feature type="active site" evidence="8">
    <location>
        <position position="36"/>
    </location>
</feature>
<dbReference type="PANTHER" id="PTHR11207">
    <property type="entry name" value="RIBONUCLEASE III"/>
    <property type="match status" value="1"/>
</dbReference>
<evidence type="ECO:0000256" key="5">
    <source>
        <dbReference type="ARBA" id="ARBA00022759"/>
    </source>
</evidence>
<evidence type="ECO:0000256" key="6">
    <source>
        <dbReference type="ARBA" id="ARBA00022801"/>
    </source>
</evidence>
<dbReference type="SUPFAM" id="SSF69065">
    <property type="entry name" value="RNase III domain-like"/>
    <property type="match status" value="1"/>
</dbReference>
<dbReference type="PANTHER" id="PTHR11207:SF0">
    <property type="entry name" value="RIBONUCLEASE 3"/>
    <property type="match status" value="1"/>
</dbReference>
<comment type="subunit">
    <text evidence="8">Homodimer.</text>
</comment>
<keyword evidence="5 8" id="KW-0255">Endonuclease</keyword>
<dbReference type="Gene3D" id="1.10.1520.10">
    <property type="entry name" value="Ribonuclease III domain"/>
    <property type="match status" value="1"/>
</dbReference>
<sequence length="224" mass="24091">MTEIGHPFRDPGLLAQALTHRSAGAPHNERLEFLGDSLVNLIIAEALYQRWPQVDEGALTRARAELVRESGLAPIARDLDLGSRLTLGPGEMKSGGHRRDSILADALEALVAAIYLDAGFEACRAAVLPWFEPAMAALPPPHKVGKDAKTRLQEWLQGRQKPLPVYALLSESGEEHAKTFQVSCTLTEPHVVTEGQGGSRRAAEQTAAEAALAALEALREARAG</sequence>
<keyword evidence="4 8" id="KW-0540">Nuclease</keyword>
<keyword evidence="8" id="KW-0479">Metal-binding</keyword>
<gene>
    <name evidence="8 11" type="primary">rnc</name>
    <name evidence="11" type="ORF">K6753_04185</name>
</gene>
<dbReference type="PROSITE" id="PS50137">
    <property type="entry name" value="DS_RBD"/>
    <property type="match status" value="1"/>
</dbReference>
<feature type="binding site" evidence="8">
    <location>
        <position position="32"/>
    </location>
    <ligand>
        <name>Mg(2+)</name>
        <dbReference type="ChEBI" id="CHEBI:18420"/>
    </ligand>
</feature>
<evidence type="ECO:0000256" key="8">
    <source>
        <dbReference type="HAMAP-Rule" id="MF_00104"/>
    </source>
</evidence>
<dbReference type="SMART" id="SM00535">
    <property type="entry name" value="RIBOc"/>
    <property type="match status" value="1"/>
</dbReference>
<organism evidence="11 12">
    <name type="scientific">Novilysobacter selenitireducens</name>
    <dbReference type="NCBI Taxonomy" id="2872639"/>
    <lineage>
        <taxon>Bacteria</taxon>
        <taxon>Pseudomonadati</taxon>
        <taxon>Pseudomonadota</taxon>
        <taxon>Gammaproteobacteria</taxon>
        <taxon>Lysobacterales</taxon>
        <taxon>Lysobacteraceae</taxon>
        <taxon>Novilysobacter</taxon>
    </lineage>
</organism>
<dbReference type="SMART" id="SM00358">
    <property type="entry name" value="DSRM"/>
    <property type="match status" value="1"/>
</dbReference>
<dbReference type="CDD" id="cd10845">
    <property type="entry name" value="DSRM_RNAse_III_family"/>
    <property type="match status" value="1"/>
</dbReference>
<comment type="catalytic activity">
    <reaction evidence="1 8">
        <text>Endonucleolytic cleavage to 5'-phosphomonoester.</text>
        <dbReference type="EC" id="3.1.26.3"/>
    </reaction>
</comment>
<comment type="subcellular location">
    <subcellularLocation>
        <location evidence="8">Cytoplasm</location>
    </subcellularLocation>
</comment>
<dbReference type="GO" id="GO:0004525">
    <property type="term" value="F:ribonuclease III activity"/>
    <property type="evidence" value="ECO:0007669"/>
    <property type="project" value="UniProtKB-EC"/>
</dbReference>
<feature type="domain" description="DRBM" evidence="9">
    <location>
        <begin position="147"/>
        <end position="217"/>
    </location>
</feature>
<evidence type="ECO:0000256" key="2">
    <source>
        <dbReference type="ARBA" id="ARBA00010183"/>
    </source>
</evidence>
<dbReference type="InterPro" id="IPR011907">
    <property type="entry name" value="RNase_III"/>
</dbReference>
<accession>A0ABS7T4C5</accession>
<dbReference type="PROSITE" id="PS50142">
    <property type="entry name" value="RNASE_3_2"/>
    <property type="match status" value="1"/>
</dbReference>